<evidence type="ECO:0000256" key="2">
    <source>
        <dbReference type="ARBA" id="ARBA00022475"/>
    </source>
</evidence>
<dbReference type="InterPro" id="IPR003740">
    <property type="entry name" value="YitT"/>
</dbReference>
<evidence type="ECO:0000256" key="3">
    <source>
        <dbReference type="ARBA" id="ARBA00022692"/>
    </source>
</evidence>
<dbReference type="InterPro" id="IPR051461">
    <property type="entry name" value="UPF0750_membrane"/>
</dbReference>
<feature type="transmembrane region" description="Helical" evidence="6">
    <location>
        <begin position="34"/>
        <end position="55"/>
    </location>
</feature>
<feature type="transmembrane region" description="Helical" evidence="6">
    <location>
        <begin position="104"/>
        <end position="123"/>
    </location>
</feature>
<proteinExistence type="predicted"/>
<evidence type="ECO:0000256" key="1">
    <source>
        <dbReference type="ARBA" id="ARBA00004651"/>
    </source>
</evidence>
<evidence type="ECO:0000313" key="8">
    <source>
        <dbReference type="EMBL" id="SHM58365.1"/>
    </source>
</evidence>
<accession>A0A1M7JZI4</accession>
<dbReference type="RefSeq" id="WP_073256703.1">
    <property type="nucleotide sequence ID" value="NZ_FRCR01000007.1"/>
</dbReference>
<feature type="domain" description="DUF2179" evidence="7">
    <location>
        <begin position="219"/>
        <end position="273"/>
    </location>
</feature>
<dbReference type="InterPro" id="IPR019264">
    <property type="entry name" value="DUF2179"/>
</dbReference>
<dbReference type="CDD" id="cd16380">
    <property type="entry name" value="YitT_C"/>
    <property type="match status" value="1"/>
</dbReference>
<dbReference type="Pfam" id="PF10035">
    <property type="entry name" value="DUF2179"/>
    <property type="match status" value="1"/>
</dbReference>
<keyword evidence="4 6" id="KW-1133">Transmembrane helix</keyword>
<evidence type="ECO:0000256" key="6">
    <source>
        <dbReference type="SAM" id="Phobius"/>
    </source>
</evidence>
<gene>
    <name evidence="8" type="ORF">SAMN05660826_01407</name>
</gene>
<organism evidence="8 9">
    <name type="scientific">Caldanaerovirga acetigignens</name>
    <dbReference type="NCBI Taxonomy" id="447595"/>
    <lineage>
        <taxon>Bacteria</taxon>
        <taxon>Bacillati</taxon>
        <taxon>Bacillota</taxon>
        <taxon>Clostridia</taxon>
        <taxon>Thermosediminibacterales</taxon>
        <taxon>Thermosediminibacteraceae</taxon>
        <taxon>Caldanaerovirga</taxon>
    </lineage>
</organism>
<keyword evidence="3 6" id="KW-0812">Transmembrane</keyword>
<dbReference type="PANTHER" id="PTHR33545:SF9">
    <property type="entry name" value="UPF0750 MEMBRANE PROTEIN YITE"/>
    <property type="match status" value="1"/>
</dbReference>
<dbReference type="PIRSF" id="PIRSF006483">
    <property type="entry name" value="Membrane_protein_YitT"/>
    <property type="match status" value="1"/>
</dbReference>
<dbReference type="InterPro" id="IPR015867">
    <property type="entry name" value="N-reg_PII/ATP_PRibTrfase_C"/>
</dbReference>
<evidence type="ECO:0000313" key="9">
    <source>
        <dbReference type="Proteomes" id="UP000184375"/>
    </source>
</evidence>
<dbReference type="GO" id="GO:0005886">
    <property type="term" value="C:plasma membrane"/>
    <property type="evidence" value="ECO:0007669"/>
    <property type="project" value="UniProtKB-SubCell"/>
</dbReference>
<feature type="transmembrane region" description="Helical" evidence="6">
    <location>
        <begin position="135"/>
        <end position="165"/>
    </location>
</feature>
<evidence type="ECO:0000256" key="5">
    <source>
        <dbReference type="ARBA" id="ARBA00023136"/>
    </source>
</evidence>
<keyword evidence="2" id="KW-1003">Cell membrane</keyword>
<dbReference type="Pfam" id="PF02588">
    <property type="entry name" value="YitT_membrane"/>
    <property type="match status" value="1"/>
</dbReference>
<keyword evidence="9" id="KW-1185">Reference proteome</keyword>
<sequence>MKLRSNILDYLLIVIGCFIASLGLTMFLVPNKVAAGGVSGLATVLHYLFGLPVGWTMLAFNIPLFITGIIFLGPIFGAKTVVGTILLSVFTELTKNFPVLTRDLLLSSVYGGIVLGLGLGLVFRTRATTGGSDIAAMLIHHFIPIVSIGQGILIIDFFVIALNGISFNWEIAMYSWIALYVSSKVIDIVQEGINYAKAVYIISDRNDEIQKRILEDLGRGITLFEAKGGYTGENRKVVMCAVTRLELPKLKRIIWDIDPKAFIIIHDVHEVLGEGFTFVSQEDSHK</sequence>
<feature type="transmembrane region" description="Helical" evidence="6">
    <location>
        <begin position="7"/>
        <end position="28"/>
    </location>
</feature>
<dbReference type="OrthoDB" id="9779786at2"/>
<protein>
    <submittedName>
        <fullName evidence="8">Uncharacterized membrane-anchored protein YitT, contains DUF161 and DUF2179 domains</fullName>
    </submittedName>
</protein>
<comment type="subcellular location">
    <subcellularLocation>
        <location evidence="1">Cell membrane</location>
        <topology evidence="1">Multi-pass membrane protein</topology>
    </subcellularLocation>
</comment>
<evidence type="ECO:0000259" key="7">
    <source>
        <dbReference type="Pfam" id="PF10035"/>
    </source>
</evidence>
<feature type="transmembrane region" description="Helical" evidence="6">
    <location>
        <begin position="62"/>
        <end position="89"/>
    </location>
</feature>
<keyword evidence="5 6" id="KW-0472">Membrane</keyword>
<evidence type="ECO:0000256" key="4">
    <source>
        <dbReference type="ARBA" id="ARBA00022989"/>
    </source>
</evidence>
<dbReference type="STRING" id="447595.SAMN05660826_01407"/>
<dbReference type="EMBL" id="FRCR01000007">
    <property type="protein sequence ID" value="SHM58365.1"/>
    <property type="molecule type" value="Genomic_DNA"/>
</dbReference>
<dbReference type="PANTHER" id="PTHR33545">
    <property type="entry name" value="UPF0750 MEMBRANE PROTEIN YITT-RELATED"/>
    <property type="match status" value="1"/>
</dbReference>
<name>A0A1M7JZI4_9FIRM</name>
<dbReference type="Proteomes" id="UP000184375">
    <property type="component" value="Unassembled WGS sequence"/>
</dbReference>
<dbReference type="AlphaFoldDB" id="A0A1M7JZI4"/>
<reference evidence="9" key="1">
    <citation type="submission" date="2016-11" db="EMBL/GenBank/DDBJ databases">
        <authorList>
            <person name="Varghese N."/>
            <person name="Submissions S."/>
        </authorList>
    </citation>
    <scope>NUCLEOTIDE SEQUENCE [LARGE SCALE GENOMIC DNA]</scope>
    <source>
        <strain evidence="9">DSM 18802</strain>
    </source>
</reference>
<dbReference type="Gene3D" id="3.30.70.120">
    <property type="match status" value="1"/>
</dbReference>